<dbReference type="PANTHER" id="PTHR33603:SF1">
    <property type="entry name" value="RIBOSOMAL RNA LARGE SUBUNIT METHYLTRANSFERASE H"/>
    <property type="match status" value="1"/>
</dbReference>
<organism evidence="6 7">
    <name type="scientific">Arcticibacter pallidicorallinus</name>
    <dbReference type="NCBI Taxonomy" id="1259464"/>
    <lineage>
        <taxon>Bacteria</taxon>
        <taxon>Pseudomonadati</taxon>
        <taxon>Bacteroidota</taxon>
        <taxon>Sphingobacteriia</taxon>
        <taxon>Sphingobacteriales</taxon>
        <taxon>Sphingobacteriaceae</taxon>
        <taxon>Arcticibacter</taxon>
    </lineage>
</organism>
<dbReference type="OrthoDB" id="9806643at2"/>
<comment type="similarity">
    <text evidence="4 5">Belongs to the RNA methyltransferase RlmH family.</text>
</comment>
<dbReference type="HAMAP" id="MF_00658">
    <property type="entry name" value="23SrRNA_methyltr_H"/>
    <property type="match status" value="1"/>
</dbReference>
<feature type="binding site" evidence="5">
    <location>
        <begin position="124"/>
        <end position="129"/>
    </location>
    <ligand>
        <name>S-adenosyl-L-methionine</name>
        <dbReference type="ChEBI" id="CHEBI:59789"/>
    </ligand>
</feature>
<dbReference type="RefSeq" id="WP_106291813.1">
    <property type="nucleotide sequence ID" value="NZ_PVTH01000002.1"/>
</dbReference>
<gene>
    <name evidence="5" type="primary">rlmH</name>
    <name evidence="6" type="ORF">B0I27_102304</name>
</gene>
<dbReference type="EMBL" id="PVTH01000002">
    <property type="protein sequence ID" value="PRY54537.1"/>
    <property type="molecule type" value="Genomic_DNA"/>
</dbReference>
<protein>
    <recommendedName>
        <fullName evidence="5">Ribosomal RNA large subunit methyltransferase H</fullName>
        <ecNumber evidence="5">2.1.1.177</ecNumber>
    </recommendedName>
    <alternativeName>
        <fullName evidence="5">23S rRNA (pseudouridine1915-N3)-methyltransferase</fullName>
    </alternativeName>
    <alternativeName>
        <fullName evidence="5">23S rRNA m3Psi1915 methyltransferase</fullName>
    </alternativeName>
    <alternativeName>
        <fullName evidence="5">rRNA (pseudouridine-N3-)-methyltransferase RlmH</fullName>
    </alternativeName>
</protein>
<dbReference type="GO" id="GO:0005737">
    <property type="term" value="C:cytoplasm"/>
    <property type="evidence" value="ECO:0007669"/>
    <property type="project" value="UniProtKB-SubCell"/>
</dbReference>
<dbReference type="InterPro" id="IPR029028">
    <property type="entry name" value="Alpha/beta_knot_MTases"/>
</dbReference>
<dbReference type="Gene3D" id="3.40.1280.10">
    <property type="match status" value="1"/>
</dbReference>
<dbReference type="GO" id="GO:0070038">
    <property type="term" value="F:rRNA (pseudouridine-N3-)-methyltransferase activity"/>
    <property type="evidence" value="ECO:0007669"/>
    <property type="project" value="UniProtKB-UniRule"/>
</dbReference>
<evidence type="ECO:0000256" key="4">
    <source>
        <dbReference type="ARBA" id="ARBA00038303"/>
    </source>
</evidence>
<comment type="caution">
    <text evidence="6">The sequence shown here is derived from an EMBL/GenBank/DDBJ whole genome shotgun (WGS) entry which is preliminary data.</text>
</comment>
<keyword evidence="2 5" id="KW-0808">Transferase</keyword>
<sequence>MKITFLVLGKTDDKYIIEGITKYLGRLKHYIKFDLIEIPDLKNTKNLREDQQKAKEAELLQKALNPTDHIILLDEKGTEFTSRQFSEFLNKKMVSGIQNLVFIVGGPYGFDESIYKLAQGKISLSKLTFSHQMVRLFFIEQVYRGFTILKGEPYHHD</sequence>
<comment type="subcellular location">
    <subcellularLocation>
        <location evidence="5">Cytoplasm</location>
    </subcellularLocation>
</comment>
<comment type="subunit">
    <text evidence="5">Homodimer.</text>
</comment>
<keyword evidence="3 5" id="KW-0949">S-adenosyl-L-methionine</keyword>
<dbReference type="NCBIfam" id="NF000990">
    <property type="entry name" value="PRK00103.2-4"/>
    <property type="match status" value="1"/>
</dbReference>
<evidence type="ECO:0000313" key="6">
    <source>
        <dbReference type="EMBL" id="PRY54537.1"/>
    </source>
</evidence>
<feature type="binding site" evidence="5">
    <location>
        <position position="73"/>
    </location>
    <ligand>
        <name>S-adenosyl-L-methionine</name>
        <dbReference type="ChEBI" id="CHEBI:59789"/>
    </ligand>
</feature>
<keyword evidence="5" id="KW-0963">Cytoplasm</keyword>
<comment type="catalytic activity">
    <reaction evidence="5">
        <text>pseudouridine(1915) in 23S rRNA + S-adenosyl-L-methionine = N(3)-methylpseudouridine(1915) in 23S rRNA + S-adenosyl-L-homocysteine + H(+)</text>
        <dbReference type="Rhea" id="RHEA:42752"/>
        <dbReference type="Rhea" id="RHEA-COMP:10221"/>
        <dbReference type="Rhea" id="RHEA-COMP:10222"/>
        <dbReference type="ChEBI" id="CHEBI:15378"/>
        <dbReference type="ChEBI" id="CHEBI:57856"/>
        <dbReference type="ChEBI" id="CHEBI:59789"/>
        <dbReference type="ChEBI" id="CHEBI:65314"/>
        <dbReference type="ChEBI" id="CHEBI:74486"/>
        <dbReference type="EC" id="2.1.1.177"/>
    </reaction>
</comment>
<dbReference type="InterPro" id="IPR003742">
    <property type="entry name" value="RlmH-like"/>
</dbReference>
<dbReference type="CDD" id="cd18081">
    <property type="entry name" value="RlmH-like"/>
    <property type="match status" value="1"/>
</dbReference>
<evidence type="ECO:0000256" key="1">
    <source>
        <dbReference type="ARBA" id="ARBA00022603"/>
    </source>
</evidence>
<dbReference type="Proteomes" id="UP000238034">
    <property type="component" value="Unassembled WGS sequence"/>
</dbReference>
<accession>A0A2T0U9M5</accession>
<evidence type="ECO:0000256" key="5">
    <source>
        <dbReference type="HAMAP-Rule" id="MF_00658"/>
    </source>
</evidence>
<reference evidence="6 7" key="1">
    <citation type="submission" date="2018-03" db="EMBL/GenBank/DDBJ databases">
        <title>Genomic Encyclopedia of Type Strains, Phase III (KMG-III): the genomes of soil and plant-associated and newly described type strains.</title>
        <authorList>
            <person name="Whitman W."/>
        </authorList>
    </citation>
    <scope>NUCLEOTIDE SEQUENCE [LARGE SCALE GENOMIC DNA]</scope>
    <source>
        <strain evidence="6 7">CGMCC 1.9313</strain>
    </source>
</reference>
<dbReference type="PIRSF" id="PIRSF004505">
    <property type="entry name" value="MT_bac"/>
    <property type="match status" value="1"/>
</dbReference>
<evidence type="ECO:0000313" key="7">
    <source>
        <dbReference type="Proteomes" id="UP000238034"/>
    </source>
</evidence>
<dbReference type="PANTHER" id="PTHR33603">
    <property type="entry name" value="METHYLTRANSFERASE"/>
    <property type="match status" value="1"/>
</dbReference>
<dbReference type="SUPFAM" id="SSF75217">
    <property type="entry name" value="alpha/beta knot"/>
    <property type="match status" value="1"/>
</dbReference>
<dbReference type="InterPro" id="IPR029026">
    <property type="entry name" value="tRNA_m1G_MTases_N"/>
</dbReference>
<dbReference type="Pfam" id="PF02590">
    <property type="entry name" value="SPOUT_MTase"/>
    <property type="match status" value="1"/>
</dbReference>
<evidence type="ECO:0000256" key="3">
    <source>
        <dbReference type="ARBA" id="ARBA00022691"/>
    </source>
</evidence>
<keyword evidence="7" id="KW-1185">Reference proteome</keyword>
<feature type="binding site" evidence="5">
    <location>
        <position position="105"/>
    </location>
    <ligand>
        <name>S-adenosyl-L-methionine</name>
        <dbReference type="ChEBI" id="CHEBI:59789"/>
    </ligand>
</feature>
<evidence type="ECO:0000256" key="2">
    <source>
        <dbReference type="ARBA" id="ARBA00022679"/>
    </source>
</evidence>
<name>A0A2T0U9M5_9SPHI</name>
<keyword evidence="1 5" id="KW-0489">Methyltransferase</keyword>
<comment type="function">
    <text evidence="5">Specifically methylates the pseudouridine at position 1915 (m3Psi1915) in 23S rRNA.</text>
</comment>
<keyword evidence="5" id="KW-0698">rRNA processing</keyword>
<dbReference type="AlphaFoldDB" id="A0A2T0U9M5"/>
<proteinExistence type="inferred from homology"/>
<dbReference type="EC" id="2.1.1.177" evidence="5"/>